<dbReference type="SUPFAM" id="SSF54197">
    <property type="entry name" value="HIT-like"/>
    <property type="match status" value="1"/>
</dbReference>
<evidence type="ECO:0000256" key="1">
    <source>
        <dbReference type="PIRSR" id="PIRSR601310-1"/>
    </source>
</evidence>
<evidence type="ECO:0000256" key="3">
    <source>
        <dbReference type="PROSITE-ProRule" id="PRU00464"/>
    </source>
</evidence>
<dbReference type="Proteomes" id="UP000516404">
    <property type="component" value="Chromosome"/>
</dbReference>
<dbReference type="PANTHER" id="PTHR46648:SF1">
    <property type="entry name" value="ADENOSINE 5'-MONOPHOSPHORAMIDASE HNT1"/>
    <property type="match status" value="1"/>
</dbReference>
<dbReference type="GO" id="GO:0009117">
    <property type="term" value="P:nucleotide metabolic process"/>
    <property type="evidence" value="ECO:0007669"/>
    <property type="project" value="TreeGrafter"/>
</dbReference>
<dbReference type="PANTHER" id="PTHR46648">
    <property type="entry name" value="HIT FAMILY PROTEIN 1"/>
    <property type="match status" value="1"/>
</dbReference>
<dbReference type="RefSeq" id="WP_168613727.1">
    <property type="nucleotide sequence ID" value="NZ_BAAAOX010000010.1"/>
</dbReference>
<feature type="domain" description="HIT" evidence="4">
    <location>
        <begin position="4"/>
        <end position="107"/>
    </location>
</feature>
<gene>
    <name evidence="5" type="ORF">IDM49_04545</name>
</gene>
<feature type="short sequence motif" description="Histidine triad motif" evidence="2 3">
    <location>
        <begin position="91"/>
        <end position="95"/>
    </location>
</feature>
<reference evidence="5 6" key="1">
    <citation type="submission" date="2020-09" db="EMBL/GenBank/DDBJ databases">
        <title>Investigation of environmental microbes.</title>
        <authorList>
            <person name="Ou Y."/>
            <person name="Kang Q."/>
        </authorList>
    </citation>
    <scope>NUCLEOTIDE SEQUENCE [LARGE SCALE GENOMIC DNA]</scope>
    <source>
        <strain evidence="5 6">KJZ-14</strain>
    </source>
</reference>
<evidence type="ECO:0000313" key="5">
    <source>
        <dbReference type="EMBL" id="QNV38537.1"/>
    </source>
</evidence>
<dbReference type="PRINTS" id="PR00332">
    <property type="entry name" value="HISTRIAD"/>
</dbReference>
<proteinExistence type="predicted"/>
<dbReference type="InterPro" id="IPR036265">
    <property type="entry name" value="HIT-like_sf"/>
</dbReference>
<dbReference type="GO" id="GO:0003824">
    <property type="term" value="F:catalytic activity"/>
    <property type="evidence" value="ECO:0007669"/>
    <property type="project" value="InterPro"/>
</dbReference>
<protein>
    <submittedName>
        <fullName evidence="5">HIT family protein</fullName>
    </submittedName>
</protein>
<dbReference type="PROSITE" id="PS51084">
    <property type="entry name" value="HIT_2"/>
    <property type="match status" value="1"/>
</dbReference>
<dbReference type="EMBL" id="CP061539">
    <property type="protein sequence ID" value="QNV38537.1"/>
    <property type="molecule type" value="Genomic_DNA"/>
</dbReference>
<organism evidence="5 6">
    <name type="scientific">Rothia terrae</name>
    <dbReference type="NCBI Taxonomy" id="396015"/>
    <lineage>
        <taxon>Bacteria</taxon>
        <taxon>Bacillati</taxon>
        <taxon>Actinomycetota</taxon>
        <taxon>Actinomycetes</taxon>
        <taxon>Micrococcales</taxon>
        <taxon>Micrococcaceae</taxon>
        <taxon>Rothia</taxon>
    </lineage>
</organism>
<dbReference type="KEGG" id="rter:IDM49_04545"/>
<evidence type="ECO:0000256" key="2">
    <source>
        <dbReference type="PIRSR" id="PIRSR601310-3"/>
    </source>
</evidence>
<dbReference type="InterPro" id="IPR001310">
    <property type="entry name" value="Histidine_triad_HIT"/>
</dbReference>
<accession>A0A7H2BFU1</accession>
<dbReference type="Gene3D" id="3.30.428.10">
    <property type="entry name" value="HIT-like"/>
    <property type="match status" value="1"/>
</dbReference>
<name>A0A7H2BFU1_9MICC</name>
<sequence length="142" mass="15740">MSTVFTKIIEGEIPGRFVWRDEKAVVFLTIEPLAQGHVLVVPRQEIEHWVDMPADLSAHVFDVAHKVGNAINNVWNPTKVGVEIVGLDVPHVHVHVFPANDFQTFNFANADSNPDSAVMDESAEKIRVALRDAGFGEFVPES</sequence>
<evidence type="ECO:0000313" key="6">
    <source>
        <dbReference type="Proteomes" id="UP000516404"/>
    </source>
</evidence>
<keyword evidence="6" id="KW-1185">Reference proteome</keyword>
<dbReference type="InterPro" id="IPR011146">
    <property type="entry name" value="HIT-like"/>
</dbReference>
<evidence type="ECO:0000259" key="4">
    <source>
        <dbReference type="PROSITE" id="PS51084"/>
    </source>
</evidence>
<dbReference type="AlphaFoldDB" id="A0A7H2BFU1"/>
<dbReference type="GeneID" id="96623494"/>
<feature type="active site" description="Tele-AMP-histidine intermediate" evidence="1">
    <location>
        <position position="93"/>
    </location>
</feature>
<dbReference type="Pfam" id="PF01230">
    <property type="entry name" value="HIT"/>
    <property type="match status" value="1"/>
</dbReference>